<dbReference type="PANTHER" id="PTHR33337:SF40">
    <property type="entry name" value="CENP-V_GFA DOMAIN-CONTAINING PROTEIN-RELATED"/>
    <property type="match status" value="1"/>
</dbReference>
<sequence length="133" mass="14308">MTKHIGSCLCGDVKFEVKGEFDSFFLCHCKHCQKDTGTAHAANLFSQSATLTWLSGADKVTSFTLAGTRHTKCFCKTCGSALPNSAISGLLVVPAGSLDTDVLNRPTAHLFAASKASWDNNLERLPSFKKLPE</sequence>
<keyword evidence="3" id="KW-0862">Zinc</keyword>
<evidence type="ECO:0000256" key="2">
    <source>
        <dbReference type="ARBA" id="ARBA00022723"/>
    </source>
</evidence>
<reference evidence="7" key="1">
    <citation type="submission" date="2015-08" db="EMBL/GenBank/DDBJ databases">
        <authorList>
            <person name="Varghese N."/>
        </authorList>
    </citation>
    <scope>NUCLEOTIDE SEQUENCE [LARGE SCALE GENOMIC DNA]</scope>
    <source>
        <strain evidence="7">DSM 27808</strain>
    </source>
</reference>
<dbReference type="GO" id="GO:0046872">
    <property type="term" value="F:metal ion binding"/>
    <property type="evidence" value="ECO:0007669"/>
    <property type="project" value="UniProtKB-KW"/>
</dbReference>
<dbReference type="OrthoDB" id="4188830at2"/>
<dbReference type="Proteomes" id="UP000182598">
    <property type="component" value="Unassembled WGS sequence"/>
</dbReference>
<dbReference type="EMBL" id="CYHB01000001">
    <property type="protein sequence ID" value="CUA83196.1"/>
    <property type="molecule type" value="Genomic_DNA"/>
</dbReference>
<dbReference type="PANTHER" id="PTHR33337">
    <property type="entry name" value="GFA DOMAIN-CONTAINING PROTEIN"/>
    <property type="match status" value="1"/>
</dbReference>
<evidence type="ECO:0000313" key="7">
    <source>
        <dbReference type="Proteomes" id="UP000182598"/>
    </source>
</evidence>
<protein>
    <submittedName>
        <fullName evidence="6">Uncharacterized conserved protein</fullName>
    </submittedName>
</protein>
<dbReference type="AlphaFoldDB" id="A0A0K6GWU1"/>
<gene>
    <name evidence="6" type="ORF">Ga0061064_0475</name>
</gene>
<dbReference type="PROSITE" id="PS51891">
    <property type="entry name" value="CENP_V_GFA"/>
    <property type="match status" value="1"/>
</dbReference>
<organism evidence="6 7">
    <name type="scientific">Pseudidiomarina woesei</name>
    <dbReference type="NCBI Taxonomy" id="1381080"/>
    <lineage>
        <taxon>Bacteria</taxon>
        <taxon>Pseudomonadati</taxon>
        <taxon>Pseudomonadota</taxon>
        <taxon>Gammaproteobacteria</taxon>
        <taxon>Alteromonadales</taxon>
        <taxon>Idiomarinaceae</taxon>
        <taxon>Pseudidiomarina</taxon>
    </lineage>
</organism>
<keyword evidence="4" id="KW-0456">Lyase</keyword>
<feature type="domain" description="CENP-V/GFA" evidence="5">
    <location>
        <begin position="4"/>
        <end position="119"/>
    </location>
</feature>
<evidence type="ECO:0000256" key="3">
    <source>
        <dbReference type="ARBA" id="ARBA00022833"/>
    </source>
</evidence>
<proteinExistence type="inferred from homology"/>
<accession>A0A0K6GWU1</accession>
<evidence type="ECO:0000259" key="5">
    <source>
        <dbReference type="PROSITE" id="PS51891"/>
    </source>
</evidence>
<dbReference type="GO" id="GO:0016846">
    <property type="term" value="F:carbon-sulfur lyase activity"/>
    <property type="evidence" value="ECO:0007669"/>
    <property type="project" value="InterPro"/>
</dbReference>
<name>A0A0K6GWU1_9GAMM</name>
<dbReference type="InterPro" id="IPR011057">
    <property type="entry name" value="Mss4-like_sf"/>
</dbReference>
<keyword evidence="7" id="KW-1185">Reference proteome</keyword>
<keyword evidence="2" id="KW-0479">Metal-binding</keyword>
<dbReference type="Gene3D" id="3.90.1590.10">
    <property type="entry name" value="glutathione-dependent formaldehyde- activating enzyme (gfa)"/>
    <property type="match status" value="1"/>
</dbReference>
<dbReference type="SUPFAM" id="SSF51316">
    <property type="entry name" value="Mss4-like"/>
    <property type="match status" value="1"/>
</dbReference>
<dbReference type="Pfam" id="PF04828">
    <property type="entry name" value="GFA"/>
    <property type="match status" value="1"/>
</dbReference>
<dbReference type="RefSeq" id="WP_055438164.1">
    <property type="nucleotide sequence ID" value="NZ_CYHB01000001.1"/>
</dbReference>
<evidence type="ECO:0000313" key="6">
    <source>
        <dbReference type="EMBL" id="CUA83196.1"/>
    </source>
</evidence>
<comment type="similarity">
    <text evidence="1">Belongs to the Gfa family.</text>
</comment>
<evidence type="ECO:0000256" key="4">
    <source>
        <dbReference type="ARBA" id="ARBA00023239"/>
    </source>
</evidence>
<dbReference type="InterPro" id="IPR006913">
    <property type="entry name" value="CENP-V/GFA"/>
</dbReference>
<evidence type="ECO:0000256" key="1">
    <source>
        <dbReference type="ARBA" id="ARBA00005495"/>
    </source>
</evidence>